<evidence type="ECO:0000313" key="1">
    <source>
        <dbReference type="EMBL" id="KAF9592250.1"/>
    </source>
</evidence>
<dbReference type="EMBL" id="JADFTS010000008">
    <property type="protein sequence ID" value="KAF9592250.1"/>
    <property type="molecule type" value="Genomic_DNA"/>
</dbReference>
<accession>A0A835H2N5</accession>
<evidence type="ECO:0000313" key="2">
    <source>
        <dbReference type="Proteomes" id="UP000631114"/>
    </source>
</evidence>
<dbReference type="Proteomes" id="UP000631114">
    <property type="component" value="Unassembled WGS sequence"/>
</dbReference>
<reference evidence="1 2" key="1">
    <citation type="submission" date="2020-10" db="EMBL/GenBank/DDBJ databases">
        <title>The Coptis chinensis genome and diversification of protoberbering-type alkaloids.</title>
        <authorList>
            <person name="Wang B."/>
            <person name="Shu S."/>
            <person name="Song C."/>
            <person name="Liu Y."/>
        </authorList>
    </citation>
    <scope>NUCLEOTIDE SEQUENCE [LARGE SCALE GENOMIC DNA]</scope>
    <source>
        <strain evidence="1">HL-2020</strain>
        <tissue evidence="1">Leaf</tissue>
    </source>
</reference>
<proteinExistence type="predicted"/>
<keyword evidence="2" id="KW-1185">Reference proteome</keyword>
<sequence>MFESVSQRFTTFQRCEYSSTTNMSYNSKTNQSVFGVLSYFSYEHIVATWVDINTYYGLIVSMPSIQEWPSGITTTYLKLMLLDSNGNYSSDCQEFGKFLTP</sequence>
<gene>
    <name evidence="1" type="ORF">IFM89_012826</name>
</gene>
<comment type="caution">
    <text evidence="1">The sequence shown here is derived from an EMBL/GenBank/DDBJ whole genome shotgun (WGS) entry which is preliminary data.</text>
</comment>
<name>A0A835H2N5_9MAGN</name>
<protein>
    <submittedName>
        <fullName evidence="1">Uncharacterized protein</fullName>
    </submittedName>
</protein>
<organism evidence="1 2">
    <name type="scientific">Coptis chinensis</name>
    <dbReference type="NCBI Taxonomy" id="261450"/>
    <lineage>
        <taxon>Eukaryota</taxon>
        <taxon>Viridiplantae</taxon>
        <taxon>Streptophyta</taxon>
        <taxon>Embryophyta</taxon>
        <taxon>Tracheophyta</taxon>
        <taxon>Spermatophyta</taxon>
        <taxon>Magnoliopsida</taxon>
        <taxon>Ranunculales</taxon>
        <taxon>Ranunculaceae</taxon>
        <taxon>Coptidoideae</taxon>
        <taxon>Coptis</taxon>
    </lineage>
</organism>
<dbReference type="AlphaFoldDB" id="A0A835H2N5"/>